<dbReference type="Proteomes" id="UP000297986">
    <property type="component" value="Unassembled WGS sequence"/>
</dbReference>
<dbReference type="EMBL" id="SRRP01000001">
    <property type="protein sequence ID" value="TGN91824.1"/>
    <property type="molecule type" value="Genomic_DNA"/>
</dbReference>
<keyword evidence="3" id="KW-1133">Transmembrane helix</keyword>
<comment type="caution">
    <text evidence="6">The sequence shown here is derived from an EMBL/GenBank/DDBJ whole genome shotgun (WGS) entry which is preliminary data.</text>
</comment>
<evidence type="ECO:0000259" key="5">
    <source>
        <dbReference type="Pfam" id="PF06803"/>
    </source>
</evidence>
<comment type="subcellular location">
    <subcellularLocation>
        <location evidence="1">Endomembrane system</location>
        <topology evidence="1">Multi-pass membrane protein</topology>
    </subcellularLocation>
</comment>
<evidence type="ECO:0000256" key="3">
    <source>
        <dbReference type="ARBA" id="ARBA00022989"/>
    </source>
</evidence>
<dbReference type="GO" id="GO:0012505">
    <property type="term" value="C:endomembrane system"/>
    <property type="evidence" value="ECO:0007669"/>
    <property type="project" value="UniProtKB-SubCell"/>
</dbReference>
<evidence type="ECO:0000256" key="4">
    <source>
        <dbReference type="ARBA" id="ARBA00023136"/>
    </source>
</evidence>
<evidence type="ECO:0000313" key="7">
    <source>
        <dbReference type="Proteomes" id="UP000297986"/>
    </source>
</evidence>
<accession>A0A4Z1DY61</accession>
<evidence type="ECO:0000256" key="1">
    <source>
        <dbReference type="ARBA" id="ARBA00004127"/>
    </source>
</evidence>
<evidence type="ECO:0000313" key="6">
    <source>
        <dbReference type="EMBL" id="TGN91824.1"/>
    </source>
</evidence>
<keyword evidence="4" id="KW-0472">Membrane</keyword>
<name>A0A4Z1DY61_9STRE</name>
<proteinExistence type="predicted"/>
<dbReference type="InterPro" id="IPR010652">
    <property type="entry name" value="DUF1232"/>
</dbReference>
<sequence>MANSMNKEQAKQALKSGYGKSKALLNDKDKLDIFLRGLERKIEGIPMIGKELSIIPVMISLVKNFAEGKYTSVPYGTILAVTSALIYFASPIDFIPDFIPGVGYVDDMAVVSFCLSMVKKDIESYKEWRQANDK</sequence>
<feature type="domain" description="DUF1232" evidence="5">
    <location>
        <begin position="78"/>
        <end position="113"/>
    </location>
</feature>
<dbReference type="AlphaFoldDB" id="A0A4Z1DY61"/>
<organism evidence="6 7">
    <name type="scientific">Streptococcus rubneri</name>
    <dbReference type="NCBI Taxonomy" id="1234680"/>
    <lineage>
        <taxon>Bacteria</taxon>
        <taxon>Bacillati</taxon>
        <taxon>Bacillota</taxon>
        <taxon>Bacilli</taxon>
        <taxon>Lactobacillales</taxon>
        <taxon>Streptococcaceae</taxon>
        <taxon>Streptococcus</taxon>
    </lineage>
</organism>
<evidence type="ECO:0000256" key="2">
    <source>
        <dbReference type="ARBA" id="ARBA00022692"/>
    </source>
</evidence>
<protein>
    <submittedName>
        <fullName evidence="6">DUF1232 domain-containing protein</fullName>
    </submittedName>
</protein>
<dbReference type="Pfam" id="PF06803">
    <property type="entry name" value="DUF1232"/>
    <property type="match status" value="1"/>
</dbReference>
<keyword evidence="7" id="KW-1185">Reference proteome</keyword>
<dbReference type="RefSeq" id="WP_135782200.1">
    <property type="nucleotide sequence ID" value="NZ_MRXY01000009.1"/>
</dbReference>
<keyword evidence="2" id="KW-0812">Transmembrane</keyword>
<reference evidence="6 7" key="1">
    <citation type="submission" date="2019-04" db="EMBL/GenBank/DDBJ databases">
        <title>Genome sequencing of Streptococcus rubneri DSM 26920(T).</title>
        <authorList>
            <person name="Kook J.-K."/>
            <person name="Park S.-N."/>
            <person name="Lim Y.K."/>
        </authorList>
    </citation>
    <scope>NUCLEOTIDE SEQUENCE [LARGE SCALE GENOMIC DNA]</scope>
    <source>
        <strain evidence="6 7">DSM 26920</strain>
    </source>
</reference>
<gene>
    <name evidence="6" type="ORF">E5S68_02390</name>
</gene>
<dbReference type="OrthoDB" id="9793277at2"/>